<dbReference type="PANTHER" id="PTHR35691">
    <property type="entry name" value="EXPRESSED PROTEIN"/>
    <property type="match status" value="1"/>
</dbReference>
<name>A0AAD4J746_PERFH</name>
<keyword evidence="2" id="KW-0812">Transmembrane</keyword>
<dbReference type="PANTHER" id="PTHR35691:SF1">
    <property type="entry name" value="EXPRESSED PROTEIN"/>
    <property type="match status" value="1"/>
</dbReference>
<dbReference type="Pfam" id="PF00995">
    <property type="entry name" value="Sec1"/>
    <property type="match status" value="1"/>
</dbReference>
<dbReference type="InterPro" id="IPR043155">
    <property type="entry name" value="VPS33_dom3b"/>
</dbReference>
<dbReference type="Gene3D" id="3.90.830.10">
    <property type="entry name" value="Syntaxin Binding Protein 1, Chain A, domain 2"/>
    <property type="match status" value="1"/>
</dbReference>
<protein>
    <submittedName>
        <fullName evidence="3">Sec1/munc18-like proteins superfamily</fullName>
    </submittedName>
</protein>
<dbReference type="InterPro" id="IPR036045">
    <property type="entry name" value="Sec1-like_sf"/>
</dbReference>
<dbReference type="AlphaFoldDB" id="A0AAD4J746"/>
<dbReference type="Proteomes" id="UP001190926">
    <property type="component" value="Unassembled WGS sequence"/>
</dbReference>
<dbReference type="Gene3D" id="1.25.40.850">
    <property type="match status" value="1"/>
</dbReference>
<evidence type="ECO:0000256" key="2">
    <source>
        <dbReference type="SAM" id="Phobius"/>
    </source>
</evidence>
<dbReference type="EMBL" id="SDAM02000140">
    <property type="protein sequence ID" value="KAH6827820.1"/>
    <property type="molecule type" value="Genomic_DNA"/>
</dbReference>
<dbReference type="InterPro" id="IPR043127">
    <property type="entry name" value="Sec-1-like_dom3a"/>
</dbReference>
<dbReference type="SUPFAM" id="SSF56815">
    <property type="entry name" value="Sec1/munc18-like (SM) proteins"/>
    <property type="match status" value="1"/>
</dbReference>
<dbReference type="InterPro" id="IPR001619">
    <property type="entry name" value="Sec1-like"/>
</dbReference>
<accession>A0AAD4J746</accession>
<evidence type="ECO:0000313" key="4">
    <source>
        <dbReference type="Proteomes" id="UP001190926"/>
    </source>
</evidence>
<keyword evidence="2" id="KW-1133">Transmembrane helix</keyword>
<gene>
    <name evidence="3" type="ORF">C2S53_020000</name>
</gene>
<evidence type="ECO:0000313" key="3">
    <source>
        <dbReference type="EMBL" id="KAH6827820.1"/>
    </source>
</evidence>
<organism evidence="3 4">
    <name type="scientific">Perilla frutescens var. hirtella</name>
    <name type="common">Perilla citriodora</name>
    <name type="synonym">Perilla setoyensis</name>
    <dbReference type="NCBI Taxonomy" id="608512"/>
    <lineage>
        <taxon>Eukaryota</taxon>
        <taxon>Viridiplantae</taxon>
        <taxon>Streptophyta</taxon>
        <taxon>Embryophyta</taxon>
        <taxon>Tracheophyta</taxon>
        <taxon>Spermatophyta</taxon>
        <taxon>Magnoliopsida</taxon>
        <taxon>eudicotyledons</taxon>
        <taxon>Gunneridae</taxon>
        <taxon>Pentapetalae</taxon>
        <taxon>asterids</taxon>
        <taxon>lamiids</taxon>
        <taxon>Lamiales</taxon>
        <taxon>Lamiaceae</taxon>
        <taxon>Nepetoideae</taxon>
        <taxon>Elsholtzieae</taxon>
        <taxon>Perilla</taxon>
    </lineage>
</organism>
<comment type="caution">
    <text evidence="3">The sequence shown here is derived from an EMBL/GenBank/DDBJ whole genome shotgun (WGS) entry which is preliminary data.</text>
</comment>
<evidence type="ECO:0000256" key="1">
    <source>
        <dbReference type="ARBA" id="ARBA00009884"/>
    </source>
</evidence>
<sequence>MAGKEEEKKLEECSVSNALGTWVFSVAGALIAIPVGIKRKSLSPLVFFGTTGTMLDIIMGINACEREHAERQMKLLEVQNAASADAGLMQFLGIDNGAVELDGSIMGAQQDGKKMKVPLNSSDKLFKETRDLNFEVVVQVLRQKATSMKQDYSNISTTTQIVSELKDFVKKLNSLPEMTRHINLAQHLTTFTSKQLFLGRLDMEQTLVEAQSYDICFKYIEEMIFKQESLLNVLRFLILFSATNSGLPKKHFDYLRQVEVIERELLQSYGFEHIATLDNLEKAGLFRKQVILASS</sequence>
<keyword evidence="2" id="KW-0472">Membrane</keyword>
<feature type="transmembrane region" description="Helical" evidence="2">
    <location>
        <begin position="44"/>
        <end position="63"/>
    </location>
</feature>
<dbReference type="GO" id="GO:0016192">
    <property type="term" value="P:vesicle-mediated transport"/>
    <property type="evidence" value="ECO:0007669"/>
    <property type="project" value="InterPro"/>
</dbReference>
<feature type="transmembrane region" description="Helical" evidence="2">
    <location>
        <begin position="19"/>
        <end position="37"/>
    </location>
</feature>
<comment type="similarity">
    <text evidence="1">Belongs to the STXBP/unc-18/SEC1 family.</text>
</comment>
<reference evidence="3 4" key="1">
    <citation type="journal article" date="2021" name="Nat. Commun.">
        <title>Incipient diploidization of the medicinal plant Perilla within 10,000 years.</title>
        <authorList>
            <person name="Zhang Y."/>
            <person name="Shen Q."/>
            <person name="Leng L."/>
            <person name="Zhang D."/>
            <person name="Chen S."/>
            <person name="Shi Y."/>
            <person name="Ning Z."/>
            <person name="Chen S."/>
        </authorList>
    </citation>
    <scope>NUCLEOTIDE SEQUENCE [LARGE SCALE GENOMIC DNA]</scope>
    <source>
        <strain evidence="4">cv. PC099</strain>
    </source>
</reference>
<keyword evidence="4" id="KW-1185">Reference proteome</keyword>
<proteinExistence type="inferred from homology"/>